<reference evidence="3" key="1">
    <citation type="submission" date="2019-03" db="EMBL/GenBank/DDBJ databases">
        <title>Long read genome sequence of the mycoparasitic Pythium oligandrum ATCC 38472 isolated from sugarbeet rhizosphere.</title>
        <authorList>
            <person name="Gaulin E."/>
        </authorList>
    </citation>
    <scope>NUCLEOTIDE SEQUENCE</scope>
    <source>
        <strain evidence="3">ATCC 38472_TT</strain>
    </source>
</reference>
<dbReference type="Proteomes" id="UP000794436">
    <property type="component" value="Unassembled WGS sequence"/>
</dbReference>
<accession>A0A8K1FJT2</accession>
<protein>
    <submittedName>
        <fullName evidence="3">Uncharacterized protein</fullName>
    </submittedName>
</protein>
<evidence type="ECO:0000256" key="1">
    <source>
        <dbReference type="SAM" id="Coils"/>
    </source>
</evidence>
<organism evidence="3 4">
    <name type="scientific">Pythium oligandrum</name>
    <name type="common">Mycoparasitic fungus</name>
    <dbReference type="NCBI Taxonomy" id="41045"/>
    <lineage>
        <taxon>Eukaryota</taxon>
        <taxon>Sar</taxon>
        <taxon>Stramenopiles</taxon>
        <taxon>Oomycota</taxon>
        <taxon>Peronosporomycetes</taxon>
        <taxon>Pythiales</taxon>
        <taxon>Pythiaceae</taxon>
        <taxon>Pythium</taxon>
    </lineage>
</organism>
<dbReference type="OrthoDB" id="128279at2759"/>
<feature type="compositionally biased region" description="Low complexity" evidence="2">
    <location>
        <begin position="189"/>
        <end position="206"/>
    </location>
</feature>
<sequence>MADAGKKKSGRVERRGRFTIREIDPESPLSVVDVATYDDETEEETDGRVSDIPETAVVDADVVVSEPSPEPPAAMTEGRDGDVELPPALTMDRSTSDGSFSAAVLAAASTSTDTVESTDDEQVRTMSRSQRVKRKGRFTIIELSSDSPRSRHNSDELEAFSTTTSISMTSSQVAGQSGTVTHSAPASTVLRSESSVSGVSATSGLGPQPPNLTVEPVQRGQSMSRVMEQLNYDTSRMHNTSPLNGMRDLNTEYHHPQMTSLSYGSLPFSRQSSFGLEHLQTYGLGAYAPTPEASPPRLADIFADRRPAIPDFTAARRHSAPRQKLITISADQFLQQQNTIASLIRQQQELKQLINVLQEQQQHLMSIPMQLNELKLEQALSDAQQEHMREAYMQVSALSRANDALQSILSEAEHDARERTMEIESLSEENDELRHRCAILERKYIEERKLSFALDQELKQTRMAWHYARHGSEPRYVHPIKHSIPQQHEGPTQVSPS</sequence>
<feature type="compositionally biased region" description="Polar residues" evidence="2">
    <location>
        <begin position="172"/>
        <end position="186"/>
    </location>
</feature>
<feature type="compositionally biased region" description="Basic and acidic residues" evidence="2">
    <location>
        <begin position="1"/>
        <end position="24"/>
    </location>
</feature>
<keyword evidence="4" id="KW-1185">Reference proteome</keyword>
<evidence type="ECO:0000313" key="3">
    <source>
        <dbReference type="EMBL" id="TMW63464.1"/>
    </source>
</evidence>
<dbReference type="AlphaFoldDB" id="A0A8K1FJT2"/>
<feature type="region of interest" description="Disordered" evidence="2">
    <location>
        <begin position="168"/>
        <end position="219"/>
    </location>
</feature>
<gene>
    <name evidence="3" type="ORF">Poli38472_002405</name>
</gene>
<name>A0A8K1FJT2_PYTOL</name>
<proteinExistence type="predicted"/>
<feature type="region of interest" description="Disordered" evidence="2">
    <location>
        <begin position="63"/>
        <end position="97"/>
    </location>
</feature>
<feature type="region of interest" description="Disordered" evidence="2">
    <location>
        <begin position="1"/>
        <end position="28"/>
    </location>
</feature>
<comment type="caution">
    <text evidence="3">The sequence shown here is derived from an EMBL/GenBank/DDBJ whole genome shotgun (WGS) entry which is preliminary data.</text>
</comment>
<keyword evidence="1" id="KW-0175">Coiled coil</keyword>
<evidence type="ECO:0000313" key="4">
    <source>
        <dbReference type="Proteomes" id="UP000794436"/>
    </source>
</evidence>
<dbReference type="EMBL" id="SPLM01000072">
    <property type="protein sequence ID" value="TMW63464.1"/>
    <property type="molecule type" value="Genomic_DNA"/>
</dbReference>
<evidence type="ECO:0000256" key="2">
    <source>
        <dbReference type="SAM" id="MobiDB-lite"/>
    </source>
</evidence>
<feature type="coiled-coil region" evidence="1">
    <location>
        <begin position="409"/>
        <end position="443"/>
    </location>
</feature>